<accession>A0A7C8JTC9</accession>
<organism evidence="1 2">
    <name type="scientific">Orbilia oligospora</name>
    <name type="common">Nematode-trapping fungus</name>
    <name type="synonym">Arthrobotrys oligospora</name>
    <dbReference type="NCBI Taxonomy" id="2813651"/>
    <lineage>
        <taxon>Eukaryota</taxon>
        <taxon>Fungi</taxon>
        <taxon>Dikarya</taxon>
        <taxon>Ascomycota</taxon>
        <taxon>Pezizomycotina</taxon>
        <taxon>Orbiliomycetes</taxon>
        <taxon>Orbiliales</taxon>
        <taxon>Orbiliaceae</taxon>
        <taxon>Orbilia</taxon>
    </lineage>
</organism>
<protein>
    <submittedName>
        <fullName evidence="1">Uncharacterized protein</fullName>
    </submittedName>
</protein>
<dbReference type="Proteomes" id="UP000480548">
    <property type="component" value="Unassembled WGS sequence"/>
</dbReference>
<dbReference type="AlphaFoldDB" id="A0A7C8JTC9"/>
<sequence length="78" mass="8962">MEQGRDDDDIRDVEDGNGSEMMMIMMEEEGEEEEKGDGDEMKSRISNRQKDVDLSDLDNFVGLYHDINSINDITCLKN</sequence>
<reference evidence="1 2" key="1">
    <citation type="submission" date="2019-06" db="EMBL/GenBank/DDBJ databases">
        <authorList>
            <person name="Palmer J.M."/>
        </authorList>
    </citation>
    <scope>NUCLEOTIDE SEQUENCE [LARGE SCALE GENOMIC DNA]</scope>
    <source>
        <strain evidence="1 2">TWF703</strain>
    </source>
</reference>
<name>A0A7C8JTC9_ORBOL</name>
<evidence type="ECO:0000313" key="1">
    <source>
        <dbReference type="EMBL" id="KAF3130075.1"/>
    </source>
</evidence>
<proteinExistence type="predicted"/>
<dbReference type="EMBL" id="WIQZ01000057">
    <property type="protein sequence ID" value="KAF3130075.1"/>
    <property type="molecule type" value="Genomic_DNA"/>
</dbReference>
<evidence type="ECO:0000313" key="2">
    <source>
        <dbReference type="Proteomes" id="UP000480548"/>
    </source>
</evidence>
<comment type="caution">
    <text evidence="1">The sequence shown here is derived from an EMBL/GenBank/DDBJ whole genome shotgun (WGS) entry which is preliminary data.</text>
</comment>
<gene>
    <name evidence="1" type="ORF">TWF703_008414</name>
</gene>